<keyword evidence="5 7" id="KW-1133">Transmembrane helix</keyword>
<dbReference type="GO" id="GO:0005886">
    <property type="term" value="C:plasma membrane"/>
    <property type="evidence" value="ECO:0007669"/>
    <property type="project" value="UniProtKB-SubCell"/>
</dbReference>
<feature type="transmembrane region" description="Helical" evidence="7">
    <location>
        <begin position="288"/>
        <end position="307"/>
    </location>
</feature>
<dbReference type="SUPFAM" id="SSF103473">
    <property type="entry name" value="MFS general substrate transporter"/>
    <property type="match status" value="1"/>
</dbReference>
<gene>
    <name evidence="8" type="ORF">ABW22_09070</name>
</gene>
<feature type="transmembrane region" description="Helical" evidence="7">
    <location>
        <begin position="314"/>
        <end position="335"/>
    </location>
</feature>
<evidence type="ECO:0000256" key="5">
    <source>
        <dbReference type="ARBA" id="ARBA00022989"/>
    </source>
</evidence>
<dbReference type="PATRIC" id="fig|36861.3.peg.1469"/>
<keyword evidence="6 7" id="KW-0472">Membrane</keyword>
<evidence type="ECO:0000256" key="1">
    <source>
        <dbReference type="ARBA" id="ARBA00004651"/>
    </source>
</evidence>
<protein>
    <submittedName>
        <fullName evidence="8">Major facilitator transporter</fullName>
    </submittedName>
</protein>
<sequence>MNRAFYIILSAQFLSALADNALLFAAIGLLLFFSAPEWFSPLLQTVFVVAYIVLAPLVGPFADALPKGRVMLIANTVKFAGCLIMLAGLHPLLAYAIVGIGAAMYSPAKYGILTELLPPEKLIVANSWMEGTTVAAIVLGAIIGGALINPQLAEGILFNIGLDSRLIAPKFAIVAITSLYLGAAIVNLFIPRLPIDHKLPNRSPLFILHDFWHSFKLLWCDPLGQVSLAVTTLFWGVGATLRLLIIAWAALNLKYGLDQATQLTAATAFGIAIGSVLAGKFVSLQRAVSVLPAGILLGFVPIALIWVESLIPALLLLVLAGALAGYFVVPMNALLQHRGHLLMGAGHSIAQQNFNENISILLLTGAYALMVRADWHIHTIIWIFGLFISSVMTAIWLRHRHDVVH</sequence>
<keyword evidence="4 7" id="KW-0812">Transmembrane</keyword>
<evidence type="ECO:0000256" key="2">
    <source>
        <dbReference type="ARBA" id="ARBA00022448"/>
    </source>
</evidence>
<name>A0A106BPY8_THIDE</name>
<feature type="transmembrane region" description="Helical" evidence="7">
    <location>
        <begin position="83"/>
        <end position="108"/>
    </location>
</feature>
<comment type="caution">
    <text evidence="8">The sequence shown here is derived from an EMBL/GenBank/DDBJ whole genome shotgun (WGS) entry which is preliminary data.</text>
</comment>
<keyword evidence="9" id="KW-1185">Reference proteome</keyword>
<evidence type="ECO:0000313" key="9">
    <source>
        <dbReference type="Proteomes" id="UP000064243"/>
    </source>
</evidence>
<evidence type="ECO:0000256" key="3">
    <source>
        <dbReference type="ARBA" id="ARBA00022475"/>
    </source>
</evidence>
<evidence type="ECO:0000256" key="7">
    <source>
        <dbReference type="SAM" id="Phobius"/>
    </source>
</evidence>
<dbReference type="PANTHER" id="PTHR43266:SF2">
    <property type="entry name" value="MAJOR FACILITATOR SUPERFAMILY (MFS) PROFILE DOMAIN-CONTAINING PROTEIN"/>
    <property type="match status" value="1"/>
</dbReference>
<keyword evidence="3" id="KW-1003">Cell membrane</keyword>
<dbReference type="STRING" id="1123392.GCA_000376425_02613"/>
<organism evidence="8 9">
    <name type="scientific">Thiobacillus denitrificans</name>
    <dbReference type="NCBI Taxonomy" id="36861"/>
    <lineage>
        <taxon>Bacteria</taxon>
        <taxon>Pseudomonadati</taxon>
        <taxon>Pseudomonadota</taxon>
        <taxon>Betaproteobacteria</taxon>
        <taxon>Nitrosomonadales</taxon>
        <taxon>Thiobacillaceae</taxon>
        <taxon>Thiobacillus</taxon>
    </lineage>
</organism>
<dbReference type="OrthoDB" id="9803968at2"/>
<feature type="transmembrane region" description="Helical" evidence="7">
    <location>
        <begin position="128"/>
        <end position="150"/>
    </location>
</feature>
<dbReference type="NCBIfam" id="NF008397">
    <property type="entry name" value="PRK11195.1"/>
    <property type="match status" value="1"/>
</dbReference>
<dbReference type="RefSeq" id="WP_059755177.1">
    <property type="nucleotide sequence ID" value="NZ_LDUG01000021.1"/>
</dbReference>
<dbReference type="PANTHER" id="PTHR43266">
    <property type="entry name" value="MACROLIDE-EFFLUX PROTEIN"/>
    <property type="match status" value="1"/>
</dbReference>
<dbReference type="InterPro" id="IPR011701">
    <property type="entry name" value="MFS"/>
</dbReference>
<dbReference type="EMBL" id="LDUG01000021">
    <property type="protein sequence ID" value="KVW96163.1"/>
    <property type="molecule type" value="Genomic_DNA"/>
</dbReference>
<dbReference type="Proteomes" id="UP000064243">
    <property type="component" value="Unassembled WGS sequence"/>
</dbReference>
<accession>A0A106BPY8</accession>
<dbReference type="AlphaFoldDB" id="A0A106BPY8"/>
<proteinExistence type="predicted"/>
<keyword evidence="2" id="KW-0813">Transport</keyword>
<evidence type="ECO:0000256" key="4">
    <source>
        <dbReference type="ARBA" id="ARBA00022692"/>
    </source>
</evidence>
<reference evidence="8 9" key="1">
    <citation type="journal article" date="2015" name="Appl. Environ. Microbiol.">
        <title>Aerobic and Anaerobic Thiosulfate Oxidation by a Cold-Adapted, Subglacial Chemoautotroph.</title>
        <authorList>
            <person name="Harrold Z.R."/>
            <person name="Skidmore M.L."/>
            <person name="Hamilton T.L."/>
            <person name="Desch L."/>
            <person name="Amada K."/>
            <person name="van Gelder W."/>
            <person name="Glover K."/>
            <person name="Roden E.E."/>
            <person name="Boyd E.S."/>
        </authorList>
    </citation>
    <scope>NUCLEOTIDE SEQUENCE [LARGE SCALE GENOMIC DNA]</scope>
    <source>
        <strain evidence="8 9">RG</strain>
    </source>
</reference>
<evidence type="ECO:0000256" key="6">
    <source>
        <dbReference type="ARBA" id="ARBA00023136"/>
    </source>
</evidence>
<feature type="transmembrane region" description="Helical" evidence="7">
    <location>
        <begin position="226"/>
        <end position="251"/>
    </location>
</feature>
<feature type="transmembrane region" description="Helical" evidence="7">
    <location>
        <begin position="171"/>
        <end position="190"/>
    </location>
</feature>
<dbReference type="InterPro" id="IPR036259">
    <property type="entry name" value="MFS_trans_sf"/>
</dbReference>
<dbReference type="Pfam" id="PF07690">
    <property type="entry name" value="MFS_1"/>
    <property type="match status" value="1"/>
</dbReference>
<feature type="transmembrane region" description="Helical" evidence="7">
    <location>
        <begin position="263"/>
        <end position="282"/>
    </location>
</feature>
<feature type="transmembrane region" description="Helical" evidence="7">
    <location>
        <begin position="42"/>
        <end position="62"/>
    </location>
</feature>
<comment type="subcellular location">
    <subcellularLocation>
        <location evidence="1">Cell membrane</location>
        <topology evidence="1">Multi-pass membrane protein</topology>
    </subcellularLocation>
</comment>
<dbReference type="GO" id="GO:0022857">
    <property type="term" value="F:transmembrane transporter activity"/>
    <property type="evidence" value="ECO:0007669"/>
    <property type="project" value="InterPro"/>
</dbReference>
<evidence type="ECO:0000313" key="8">
    <source>
        <dbReference type="EMBL" id="KVW96163.1"/>
    </source>
</evidence>
<dbReference type="eggNOG" id="COG2814">
    <property type="taxonomic scope" value="Bacteria"/>
</dbReference>
<feature type="transmembrane region" description="Helical" evidence="7">
    <location>
        <begin position="375"/>
        <end position="397"/>
    </location>
</feature>
<dbReference type="CDD" id="cd06173">
    <property type="entry name" value="MFS_MefA_like"/>
    <property type="match status" value="1"/>
</dbReference>
<dbReference type="Gene3D" id="1.20.1250.20">
    <property type="entry name" value="MFS general substrate transporter like domains"/>
    <property type="match status" value="1"/>
</dbReference>